<evidence type="ECO:0000313" key="2">
    <source>
        <dbReference type="Proteomes" id="UP001596283"/>
    </source>
</evidence>
<reference evidence="2" key="1">
    <citation type="journal article" date="2019" name="Int. J. Syst. Evol. Microbiol.">
        <title>The Global Catalogue of Microorganisms (GCM) 10K type strain sequencing project: providing services to taxonomists for standard genome sequencing and annotation.</title>
        <authorList>
            <consortium name="The Broad Institute Genomics Platform"/>
            <consortium name="The Broad Institute Genome Sequencing Center for Infectious Disease"/>
            <person name="Wu L."/>
            <person name="Ma J."/>
        </authorList>
    </citation>
    <scope>NUCLEOTIDE SEQUENCE [LARGE SCALE GENOMIC DNA]</scope>
    <source>
        <strain evidence="2">CCM 8908</strain>
    </source>
</reference>
<accession>A0ABW1TDA3</accession>
<name>A0ABW1TDA3_9LACO</name>
<organism evidence="1 2">
    <name type="scientific">Levilactobacillus fujinensis</name>
    <dbReference type="NCBI Taxonomy" id="2486024"/>
    <lineage>
        <taxon>Bacteria</taxon>
        <taxon>Bacillati</taxon>
        <taxon>Bacillota</taxon>
        <taxon>Bacilli</taxon>
        <taxon>Lactobacillales</taxon>
        <taxon>Lactobacillaceae</taxon>
        <taxon>Levilactobacillus</taxon>
    </lineage>
</organism>
<evidence type="ECO:0000313" key="1">
    <source>
        <dbReference type="EMBL" id="MFC6259742.1"/>
    </source>
</evidence>
<sequence>MTRTLELEEQTLANGRYRVHYTSGPRLLEVQVADAQIVVFRRISHKFYRDFVKCHEPDMYYETKLLKHHHINLNTVSLMTGEIGATSARQIALPCGVHVIAMTYDEQLSVLQLTMSDHKHQVYSDVTENEAMGITLTRKVDTYYDAHFSDRKPLTF</sequence>
<dbReference type="EMBL" id="JBHSSI010000018">
    <property type="protein sequence ID" value="MFC6259742.1"/>
    <property type="molecule type" value="Genomic_DNA"/>
</dbReference>
<protein>
    <submittedName>
        <fullName evidence="1">Uncharacterized protein</fullName>
    </submittedName>
</protein>
<keyword evidence="2" id="KW-1185">Reference proteome</keyword>
<dbReference type="Proteomes" id="UP001596283">
    <property type="component" value="Unassembled WGS sequence"/>
</dbReference>
<comment type="caution">
    <text evidence="1">The sequence shown here is derived from an EMBL/GenBank/DDBJ whole genome shotgun (WGS) entry which is preliminary data.</text>
</comment>
<gene>
    <name evidence="1" type="ORF">ACFP1C_02150</name>
</gene>
<proteinExistence type="predicted"/>
<dbReference type="RefSeq" id="WP_125689243.1">
    <property type="nucleotide sequence ID" value="NZ_JBHSSI010000018.1"/>
</dbReference>